<comment type="subcellular location">
    <subcellularLocation>
        <location evidence="1">Cell membrane</location>
        <topology evidence="1">Multi-pass membrane protein</topology>
    </subcellularLocation>
</comment>
<dbReference type="Pfam" id="PF13440">
    <property type="entry name" value="Polysacc_synt_3"/>
    <property type="match status" value="1"/>
</dbReference>
<dbReference type="RefSeq" id="WP_237892127.1">
    <property type="nucleotide sequence ID" value="NZ_JAKLTY010000058.1"/>
</dbReference>
<keyword evidence="5 7" id="KW-1133">Transmembrane helix</keyword>
<feature type="transmembrane region" description="Helical" evidence="7">
    <location>
        <begin position="350"/>
        <end position="370"/>
    </location>
</feature>
<evidence type="ECO:0000256" key="2">
    <source>
        <dbReference type="ARBA" id="ARBA00007430"/>
    </source>
</evidence>
<accession>A0A9X1RJ62</accession>
<dbReference type="InterPro" id="IPR050833">
    <property type="entry name" value="Poly_Biosynth_Transport"/>
</dbReference>
<comment type="similarity">
    <text evidence="2">Belongs to the polysaccharide synthase family.</text>
</comment>
<keyword evidence="3" id="KW-1003">Cell membrane</keyword>
<sequence>MVASNEIEFGAELKSVQPLKRRVFRAGSWTLVGHFAALVLRLASSIVLTRIFSPEVFGLLAILLALNTLLAVLTDIGLRQAVVQSPNAGNARFLHTAFAIQVLRGIFVWGLCLLVAGVLLIARRAELLPSESVYAQPLLPELLVVTSLSSVILGFTSMRTYTATRDLRLGRLTVIDLLSFVAGQIFIVGLGLLTRSIWSYIAGLILTATLTVLLGHIWLRGSKDGFAWDKAALRELSHFGRWIFFSSAVSATILNGDRMFLSALLSPAELGLYSIANNLVSVPDALASKMFSSVAMPTLSEVNRSQPDRFASLLSRMRWLSDSLLMFIAGFLFASGEAIVRLIYDPRYADAGWMLQLLAIGLVFARYNIAGSAYMALGRPQYLTAVAIIRSISLFAFLAIGFFVLGTRGAIVGIGLHMLPSTLYMLYCNRRLGLLDLRLEILMIPVLIAGWLVGHGANAVALTVGHLIHG</sequence>
<keyword evidence="6 7" id="KW-0472">Membrane</keyword>
<comment type="caution">
    <text evidence="8">The sequence shown here is derived from an EMBL/GenBank/DDBJ whole genome shotgun (WGS) entry which is preliminary data.</text>
</comment>
<feature type="transmembrane region" description="Helical" evidence="7">
    <location>
        <begin position="197"/>
        <end position="219"/>
    </location>
</feature>
<feature type="transmembrane region" description="Helical" evidence="7">
    <location>
        <begin position="98"/>
        <end position="122"/>
    </location>
</feature>
<dbReference type="EMBL" id="JAKLTY010000058">
    <property type="protein sequence ID" value="MCG2633011.1"/>
    <property type="molecule type" value="Genomic_DNA"/>
</dbReference>
<dbReference type="PANTHER" id="PTHR30250:SF10">
    <property type="entry name" value="LIPOPOLYSACCHARIDE BIOSYNTHESIS PROTEIN WZXC"/>
    <property type="match status" value="1"/>
</dbReference>
<evidence type="ECO:0000313" key="9">
    <source>
        <dbReference type="Proteomes" id="UP001139054"/>
    </source>
</evidence>
<feature type="transmembrane region" description="Helical" evidence="7">
    <location>
        <begin position="382"/>
        <end position="404"/>
    </location>
</feature>
<feature type="transmembrane region" description="Helical" evidence="7">
    <location>
        <begin position="56"/>
        <end position="78"/>
    </location>
</feature>
<evidence type="ECO:0000256" key="3">
    <source>
        <dbReference type="ARBA" id="ARBA00022475"/>
    </source>
</evidence>
<name>A0A9X1RJ62_9BRAD</name>
<feature type="transmembrane region" description="Helical" evidence="7">
    <location>
        <begin position="23"/>
        <end position="44"/>
    </location>
</feature>
<dbReference type="GO" id="GO:0005886">
    <property type="term" value="C:plasma membrane"/>
    <property type="evidence" value="ECO:0007669"/>
    <property type="project" value="UniProtKB-SubCell"/>
</dbReference>
<organism evidence="8 9">
    <name type="scientific">Bradyrhizobium zhengyangense</name>
    <dbReference type="NCBI Taxonomy" id="2911009"/>
    <lineage>
        <taxon>Bacteria</taxon>
        <taxon>Pseudomonadati</taxon>
        <taxon>Pseudomonadota</taxon>
        <taxon>Alphaproteobacteria</taxon>
        <taxon>Hyphomicrobiales</taxon>
        <taxon>Nitrobacteraceae</taxon>
        <taxon>Bradyrhizobium</taxon>
    </lineage>
</organism>
<evidence type="ECO:0000256" key="6">
    <source>
        <dbReference type="ARBA" id="ARBA00023136"/>
    </source>
</evidence>
<reference evidence="8" key="1">
    <citation type="submission" date="2022-01" db="EMBL/GenBank/DDBJ databases">
        <title>Genome sequnece data of strain Bradyrhizobium sp. nov.</title>
        <authorList>
            <person name="Zhang J."/>
        </authorList>
    </citation>
    <scope>NUCLEOTIDE SEQUENCE</scope>
    <source>
        <strain evidence="8">WYCCWR 13023</strain>
    </source>
</reference>
<feature type="transmembrane region" description="Helical" evidence="7">
    <location>
        <begin position="441"/>
        <end position="468"/>
    </location>
</feature>
<dbReference type="PANTHER" id="PTHR30250">
    <property type="entry name" value="PST FAMILY PREDICTED COLANIC ACID TRANSPORTER"/>
    <property type="match status" value="1"/>
</dbReference>
<dbReference type="AlphaFoldDB" id="A0A9X1RJ62"/>
<keyword evidence="4 7" id="KW-0812">Transmembrane</keyword>
<dbReference type="Proteomes" id="UP001139054">
    <property type="component" value="Unassembled WGS sequence"/>
</dbReference>
<evidence type="ECO:0000256" key="5">
    <source>
        <dbReference type="ARBA" id="ARBA00022989"/>
    </source>
</evidence>
<feature type="transmembrane region" description="Helical" evidence="7">
    <location>
        <begin position="410"/>
        <end position="429"/>
    </location>
</feature>
<evidence type="ECO:0000313" key="8">
    <source>
        <dbReference type="EMBL" id="MCG2633011.1"/>
    </source>
</evidence>
<proteinExistence type="inferred from homology"/>
<feature type="transmembrane region" description="Helical" evidence="7">
    <location>
        <begin position="324"/>
        <end position="344"/>
    </location>
</feature>
<gene>
    <name evidence="8" type="ORF">L6654_41340</name>
</gene>
<evidence type="ECO:0000256" key="7">
    <source>
        <dbReference type="SAM" id="Phobius"/>
    </source>
</evidence>
<evidence type="ECO:0000256" key="1">
    <source>
        <dbReference type="ARBA" id="ARBA00004651"/>
    </source>
</evidence>
<protein>
    <submittedName>
        <fullName evidence="8">Oligosaccharide flippase family protein</fullName>
    </submittedName>
</protein>
<feature type="transmembrane region" description="Helical" evidence="7">
    <location>
        <begin position="173"/>
        <end position="191"/>
    </location>
</feature>
<feature type="transmembrane region" description="Helical" evidence="7">
    <location>
        <begin position="142"/>
        <end position="161"/>
    </location>
</feature>
<evidence type="ECO:0000256" key="4">
    <source>
        <dbReference type="ARBA" id="ARBA00022692"/>
    </source>
</evidence>